<dbReference type="InterPro" id="IPR006638">
    <property type="entry name" value="Elp3/MiaA/NifB-like_rSAM"/>
</dbReference>
<dbReference type="GO" id="GO:0046872">
    <property type="term" value="F:metal ion binding"/>
    <property type="evidence" value="ECO:0007669"/>
    <property type="project" value="UniProtKB-KW"/>
</dbReference>
<dbReference type="PROSITE" id="PS51918">
    <property type="entry name" value="RADICAL_SAM"/>
    <property type="match status" value="1"/>
</dbReference>
<name>A0A4P6HTY1_9BACT</name>
<evidence type="ECO:0000256" key="2">
    <source>
        <dbReference type="ARBA" id="ARBA00022691"/>
    </source>
</evidence>
<proteinExistence type="predicted"/>
<dbReference type="GO" id="GO:0031419">
    <property type="term" value="F:cobalamin binding"/>
    <property type="evidence" value="ECO:0007669"/>
    <property type="project" value="InterPro"/>
</dbReference>
<keyword evidence="3" id="KW-0479">Metal-binding</keyword>
<dbReference type="AlphaFoldDB" id="A0A4P6HTY1"/>
<keyword evidence="5" id="KW-0411">Iron-sulfur</keyword>
<dbReference type="PROSITE" id="PS51332">
    <property type="entry name" value="B12_BINDING"/>
    <property type="match status" value="1"/>
</dbReference>
<dbReference type="CDD" id="cd01335">
    <property type="entry name" value="Radical_SAM"/>
    <property type="match status" value="1"/>
</dbReference>
<dbReference type="Gene3D" id="3.80.30.20">
    <property type="entry name" value="tm_1862 like domain"/>
    <property type="match status" value="1"/>
</dbReference>
<geneLocation type="plasmid" evidence="9">
    <name>pdcar1</name>
</geneLocation>
<keyword evidence="8" id="KW-0614">Plasmid</keyword>
<sequence>MRKNMPALSRKVLLVKPSDNYFFPIGYAYVATALKSAGIEFDYIDLHLHPTFDLEAHLRTHDYLAVCVGGLLWSLPHFKEIFATAKRVNPRLACILGGNIVVDFSSQILFEYLDIDYLVIGEGEITATLLLQHIDVHGISPTSLEGVAYRTPQAPGSHVRNARRPFLDLTSRNWMPTWDFVEVDRYSYSQKLQKRFFPVLTGRGCTGRCAFCSPTNGRYRGRPVEHVLAELEYLISHYDFDYFYFINEVFFQTEEQIIAFCRGYSRLKGRKPWMCPQRMDTPLSVLAFMKEAGCFTVTVGLESGSDAILKKMKKNITTDQARAYIAALKEQEIQVEASFIFGNFEETPEDMAKTVDLMLDLDAFGPMVLCITYPGTLNYQRARRLGLVRDDLQYILDPHDAYNPSYLRQMEDHYSGKRRYLNITAMDDDLLFATVVREMRRLYSQGYCYRQVTASTQDGIVYQLRGTCPICRGIVEKKASIDDPSAFQEHLCPECGEPHVHFPARIIPVLRQAQEAALVELESAGSIAVVGTADQVRAFLKLGVEGFPYDKVAGFLRSADSDPLHEGSWIGNLRQLSPEEVAHSADTLVALGAAAGDALSNLISRGGAGFRALGALHEAGRLGVRSVFPYGRLGVECCLESLAGAHVLVACCARQEPVRELLRSLRARGCTVSVLILQDSPSLIEVEDLVNGSTITCPGSLFNAQTLPEAALTSDADCAVVPFIKELTGYGNVLACLAACGIPVAYAWHVNNSQVPDEERRRLVSMPYPPSMPLVPRPS</sequence>
<dbReference type="InterPro" id="IPR051198">
    <property type="entry name" value="BchE-like"/>
</dbReference>
<accession>A0A4P6HTY1</accession>
<gene>
    <name evidence="8" type="ORF">C3Y92_20480</name>
</gene>
<keyword evidence="2" id="KW-0949">S-adenosyl-L-methionine</keyword>
<dbReference type="SFLD" id="SFLDG01082">
    <property type="entry name" value="B12-binding_domain_containing"/>
    <property type="match status" value="1"/>
</dbReference>
<evidence type="ECO:0000256" key="5">
    <source>
        <dbReference type="ARBA" id="ARBA00023014"/>
    </source>
</evidence>
<dbReference type="Pfam" id="PF02310">
    <property type="entry name" value="B12-binding"/>
    <property type="match status" value="1"/>
</dbReference>
<dbReference type="GO" id="GO:0051539">
    <property type="term" value="F:4 iron, 4 sulfur cluster binding"/>
    <property type="evidence" value="ECO:0007669"/>
    <property type="project" value="UniProtKB-KW"/>
</dbReference>
<dbReference type="SMART" id="SM00729">
    <property type="entry name" value="Elp3"/>
    <property type="match status" value="1"/>
</dbReference>
<dbReference type="Pfam" id="PF04055">
    <property type="entry name" value="Radical_SAM"/>
    <property type="match status" value="1"/>
</dbReference>
<feature type="domain" description="B12-binding" evidence="6">
    <location>
        <begin position="9"/>
        <end position="141"/>
    </location>
</feature>
<dbReference type="SFLD" id="SFLDG01123">
    <property type="entry name" value="methyltransferase_(Class_B)"/>
    <property type="match status" value="1"/>
</dbReference>
<evidence type="ECO:0000259" key="6">
    <source>
        <dbReference type="PROSITE" id="PS51332"/>
    </source>
</evidence>
<keyword evidence="4" id="KW-0408">Iron</keyword>
<evidence type="ECO:0000256" key="4">
    <source>
        <dbReference type="ARBA" id="ARBA00023004"/>
    </source>
</evidence>
<organism evidence="8 9">
    <name type="scientific">Solidesulfovibrio carbinolicus</name>
    <dbReference type="NCBI Taxonomy" id="296842"/>
    <lineage>
        <taxon>Bacteria</taxon>
        <taxon>Pseudomonadati</taxon>
        <taxon>Thermodesulfobacteriota</taxon>
        <taxon>Desulfovibrionia</taxon>
        <taxon>Desulfovibrionales</taxon>
        <taxon>Desulfovibrionaceae</taxon>
        <taxon>Solidesulfovibrio</taxon>
    </lineage>
</organism>
<dbReference type="InterPro" id="IPR006158">
    <property type="entry name" value="Cobalamin-bd"/>
</dbReference>
<evidence type="ECO:0000313" key="9">
    <source>
        <dbReference type="Proteomes" id="UP000293296"/>
    </source>
</evidence>
<dbReference type="SUPFAM" id="SSF102114">
    <property type="entry name" value="Radical SAM enzymes"/>
    <property type="match status" value="1"/>
</dbReference>
<dbReference type="InterPro" id="IPR007197">
    <property type="entry name" value="rSAM"/>
</dbReference>
<protein>
    <submittedName>
        <fullName evidence="8">Uncharacterized protein</fullName>
    </submittedName>
</protein>
<evidence type="ECO:0000313" key="8">
    <source>
        <dbReference type="EMBL" id="QAZ69650.1"/>
    </source>
</evidence>
<dbReference type="InterPro" id="IPR034466">
    <property type="entry name" value="Methyltransferase_Class_B"/>
</dbReference>
<dbReference type="KEGG" id="dcb:C3Y92_20480"/>
<evidence type="ECO:0000256" key="1">
    <source>
        <dbReference type="ARBA" id="ARBA00001966"/>
    </source>
</evidence>
<dbReference type="InterPro" id="IPR058240">
    <property type="entry name" value="rSAM_sf"/>
</dbReference>
<keyword evidence="9" id="KW-1185">Reference proteome</keyword>
<reference evidence="8 9" key="1">
    <citation type="submission" date="2018-02" db="EMBL/GenBank/DDBJ databases">
        <title>Genome sequence of Desulfovibrio carbinolicus DSM 3852.</title>
        <authorList>
            <person name="Wilbanks E."/>
            <person name="Skennerton C.T."/>
            <person name="Orphan V.J."/>
        </authorList>
    </citation>
    <scope>NUCLEOTIDE SEQUENCE [LARGE SCALE GENOMIC DNA]</scope>
    <source>
        <strain evidence="8 9">DSM 3852</strain>
        <plasmid evidence="9">pdcar1</plasmid>
    </source>
</reference>
<evidence type="ECO:0000256" key="3">
    <source>
        <dbReference type="ARBA" id="ARBA00022723"/>
    </source>
</evidence>
<dbReference type="EMBL" id="CP026539">
    <property type="protein sequence ID" value="QAZ69650.1"/>
    <property type="molecule type" value="Genomic_DNA"/>
</dbReference>
<dbReference type="Gene3D" id="3.40.50.280">
    <property type="entry name" value="Cobalamin-binding domain"/>
    <property type="match status" value="1"/>
</dbReference>
<comment type="cofactor">
    <cofactor evidence="1">
        <name>[4Fe-4S] cluster</name>
        <dbReference type="ChEBI" id="CHEBI:49883"/>
    </cofactor>
</comment>
<feature type="domain" description="Radical SAM core" evidence="7">
    <location>
        <begin position="191"/>
        <end position="405"/>
    </location>
</feature>
<evidence type="ECO:0000259" key="7">
    <source>
        <dbReference type="PROSITE" id="PS51918"/>
    </source>
</evidence>
<dbReference type="GO" id="GO:0003824">
    <property type="term" value="F:catalytic activity"/>
    <property type="evidence" value="ECO:0007669"/>
    <property type="project" value="InterPro"/>
</dbReference>
<dbReference type="SFLD" id="SFLDS00029">
    <property type="entry name" value="Radical_SAM"/>
    <property type="match status" value="1"/>
</dbReference>
<dbReference type="PANTHER" id="PTHR43409">
    <property type="entry name" value="ANAEROBIC MAGNESIUM-PROTOPORPHYRIN IX MONOMETHYL ESTER CYCLASE-RELATED"/>
    <property type="match status" value="1"/>
</dbReference>
<dbReference type="OrthoDB" id="9804952at2"/>
<dbReference type="Proteomes" id="UP000293296">
    <property type="component" value="Plasmid pDCAR1"/>
</dbReference>
<dbReference type="InterPro" id="IPR023404">
    <property type="entry name" value="rSAM_horseshoe"/>
</dbReference>